<dbReference type="Proteomes" id="UP000050741">
    <property type="component" value="Unassembled WGS sequence"/>
</dbReference>
<sequence length="119" mass="13249">MQSHAVVSTFSVVHPCREWIMVHLQPGLGHCTKTNATLHLKSQAKPVFCKARPVPHGVLDVVDKELDRLLQIGAIKAQQTAFDKAKEVLQSDLLCSLSMIQQNRSLLQLMQVNRESGPQ</sequence>
<reference evidence="1" key="2">
    <citation type="submission" date="2014-05" db="EMBL/GenBank/DDBJ databases">
        <title>The genome and life-stage specific transcriptomes of Globodera pallida elucidate key aspects of plant parasitism by a cyst nematode.</title>
        <authorList>
            <person name="Cotton J.A."/>
            <person name="Lilley C.J."/>
            <person name="Jones L.M."/>
            <person name="Kikuchi T."/>
            <person name="Reid A.J."/>
            <person name="Thorpe P."/>
            <person name="Tsai I.J."/>
            <person name="Beasley H."/>
            <person name="Blok V."/>
            <person name="Cock P.J.A."/>
            <person name="Van den Akker S.E."/>
            <person name="Holroyd N."/>
            <person name="Hunt M."/>
            <person name="Mantelin S."/>
            <person name="Naghra H."/>
            <person name="Pain A."/>
            <person name="Palomares-Rius J.E."/>
            <person name="Zarowiecki M."/>
            <person name="Berriman M."/>
            <person name="Jones J.T."/>
            <person name="Urwin P.E."/>
        </authorList>
    </citation>
    <scope>NUCLEOTIDE SEQUENCE [LARGE SCALE GENOMIC DNA]</scope>
    <source>
        <strain evidence="1">Lindley</strain>
    </source>
</reference>
<organism evidence="1 2">
    <name type="scientific">Globodera pallida</name>
    <name type="common">Potato cyst nematode worm</name>
    <name type="synonym">Heterodera pallida</name>
    <dbReference type="NCBI Taxonomy" id="36090"/>
    <lineage>
        <taxon>Eukaryota</taxon>
        <taxon>Metazoa</taxon>
        <taxon>Ecdysozoa</taxon>
        <taxon>Nematoda</taxon>
        <taxon>Chromadorea</taxon>
        <taxon>Rhabditida</taxon>
        <taxon>Tylenchina</taxon>
        <taxon>Tylenchomorpha</taxon>
        <taxon>Tylenchoidea</taxon>
        <taxon>Heteroderidae</taxon>
        <taxon>Heteroderinae</taxon>
        <taxon>Globodera</taxon>
    </lineage>
</organism>
<keyword evidence="1" id="KW-1185">Reference proteome</keyword>
<dbReference type="WBParaSite" id="GPLIN_000572200">
    <property type="protein sequence ID" value="GPLIN_000572200"/>
    <property type="gene ID" value="GPLIN_000572200"/>
</dbReference>
<dbReference type="AlphaFoldDB" id="A0A183BYN2"/>
<reference evidence="2" key="3">
    <citation type="submission" date="2016-06" db="UniProtKB">
        <authorList>
            <consortium name="WormBaseParasite"/>
        </authorList>
    </citation>
    <scope>IDENTIFICATION</scope>
</reference>
<accession>A0A183BYN2</accession>
<reference evidence="1" key="1">
    <citation type="submission" date="2013-12" db="EMBL/GenBank/DDBJ databases">
        <authorList>
            <person name="Aslett M."/>
        </authorList>
    </citation>
    <scope>NUCLEOTIDE SEQUENCE [LARGE SCALE GENOMIC DNA]</scope>
    <source>
        <strain evidence="1">Lindley</strain>
    </source>
</reference>
<evidence type="ECO:0000313" key="1">
    <source>
        <dbReference type="Proteomes" id="UP000050741"/>
    </source>
</evidence>
<proteinExistence type="predicted"/>
<evidence type="ECO:0000313" key="2">
    <source>
        <dbReference type="WBParaSite" id="GPLIN_000572200"/>
    </source>
</evidence>
<dbReference type="SUPFAM" id="SSF56672">
    <property type="entry name" value="DNA/RNA polymerases"/>
    <property type="match status" value="1"/>
</dbReference>
<name>A0A183BYN2_GLOPA</name>
<dbReference type="InterPro" id="IPR043502">
    <property type="entry name" value="DNA/RNA_pol_sf"/>
</dbReference>
<protein>
    <submittedName>
        <fullName evidence="2">UBA domain-containing protein</fullName>
    </submittedName>
</protein>